<evidence type="ECO:0000313" key="2">
    <source>
        <dbReference type="Proteomes" id="UP000612855"/>
    </source>
</evidence>
<reference evidence="2" key="1">
    <citation type="journal article" date="2019" name="Int. J. Syst. Evol. Microbiol.">
        <title>The Global Catalogue of Microorganisms (GCM) 10K type strain sequencing project: providing services to taxonomists for standard genome sequencing and annotation.</title>
        <authorList>
            <consortium name="The Broad Institute Genomics Platform"/>
            <consortium name="The Broad Institute Genome Sequencing Center for Infectious Disease"/>
            <person name="Wu L."/>
            <person name="Ma J."/>
        </authorList>
    </citation>
    <scope>NUCLEOTIDE SEQUENCE [LARGE SCALE GENOMIC DNA]</scope>
    <source>
        <strain evidence="2">CGMCC 1.12664</strain>
    </source>
</reference>
<dbReference type="AlphaFoldDB" id="A0A917AHC7"/>
<gene>
    <name evidence="1" type="ORF">GCM10011360_43260</name>
</gene>
<dbReference type="Proteomes" id="UP000612855">
    <property type="component" value="Unassembled WGS sequence"/>
</dbReference>
<keyword evidence="2" id="KW-1185">Reference proteome</keyword>
<organism evidence="1 2">
    <name type="scientific">Primorskyibacter flagellatus</name>
    <dbReference type="NCBI Taxonomy" id="1387277"/>
    <lineage>
        <taxon>Bacteria</taxon>
        <taxon>Pseudomonadati</taxon>
        <taxon>Pseudomonadota</taxon>
        <taxon>Alphaproteobacteria</taxon>
        <taxon>Rhodobacterales</taxon>
        <taxon>Roseobacteraceae</taxon>
        <taxon>Primorskyibacter</taxon>
    </lineage>
</organism>
<protein>
    <submittedName>
        <fullName evidence="1">Uncharacterized protein</fullName>
    </submittedName>
</protein>
<evidence type="ECO:0000313" key="1">
    <source>
        <dbReference type="EMBL" id="GGE51663.1"/>
    </source>
</evidence>
<accession>A0A917AHC7</accession>
<sequence>MGQPAMEDRGEGPEHLFEIVFQLAAGEEADGGVKEGRHGEFDLIWLGQGAMIGLAGPRRCAVKCQVVEDGGGYAGFFLDVCLMGHCLVPLIDLTRFGWGDIRTGGDRAASARIEAQRRM</sequence>
<proteinExistence type="predicted"/>
<dbReference type="EMBL" id="BMFJ01000005">
    <property type="protein sequence ID" value="GGE51663.1"/>
    <property type="molecule type" value="Genomic_DNA"/>
</dbReference>
<comment type="caution">
    <text evidence="1">The sequence shown here is derived from an EMBL/GenBank/DDBJ whole genome shotgun (WGS) entry which is preliminary data.</text>
</comment>
<name>A0A917AHC7_9RHOB</name>